<dbReference type="PANTHER" id="PTHR34975:SF2">
    <property type="entry name" value="SPORE GERMINATION PROTEIN A2"/>
    <property type="match status" value="1"/>
</dbReference>
<keyword evidence="5 8" id="KW-0812">Transmembrane</keyword>
<keyword evidence="3" id="KW-0813">Transport</keyword>
<dbReference type="Proteomes" id="UP001527882">
    <property type="component" value="Unassembled WGS sequence"/>
</dbReference>
<evidence type="ECO:0000256" key="5">
    <source>
        <dbReference type="ARBA" id="ARBA00022692"/>
    </source>
</evidence>
<dbReference type="InterPro" id="IPR004761">
    <property type="entry name" value="Spore_GerAB"/>
</dbReference>
<evidence type="ECO:0000313" key="9">
    <source>
        <dbReference type="EMBL" id="MCZ8512865.1"/>
    </source>
</evidence>
<comment type="subcellular location">
    <subcellularLocation>
        <location evidence="1">Membrane</location>
        <topology evidence="1">Multi-pass membrane protein</topology>
    </subcellularLocation>
</comment>
<feature type="transmembrane region" description="Helical" evidence="8">
    <location>
        <begin position="338"/>
        <end position="356"/>
    </location>
</feature>
<keyword evidence="10" id="KW-1185">Reference proteome</keyword>
<sequence>MSQKISTSQAIILIIQLITPTAILVLPNIVAGYSEQDSWISVLLAMAFGLALALLFGSISRHTAGMPFIPWLETRFGRIAALVVGIVLFQYYLITLAEIFQEFANFLVDNILEDTPRFFLMMIALLVIVYAASLGIEVMARVGVFVFIIANLLFVISMCLQAGNLHFPYLLPIGEHSFKKLIQGSVSPISWLAMVQIILFLGPHLKKPSDARKVAVWGVVLSGAELLLTVIVSVAVFGPQLNQIYTYPSFSLIGIVKIGNFLERVDVIFISIWIFTMYVKMSLTMYGLFQSFSHSFRIGSKHPFLIALGILCLLTSVSSFPKQSDLNYYFQVVDPLDALLVNVLLPLILWAFLLGTSKKIRKRGG</sequence>
<organism evidence="9 10">
    <name type="scientific">Paenibacillus gyeongsangnamensis</name>
    <dbReference type="NCBI Taxonomy" id="3388067"/>
    <lineage>
        <taxon>Bacteria</taxon>
        <taxon>Bacillati</taxon>
        <taxon>Bacillota</taxon>
        <taxon>Bacilli</taxon>
        <taxon>Bacillales</taxon>
        <taxon>Paenibacillaceae</taxon>
        <taxon>Paenibacillus</taxon>
    </lineage>
</organism>
<keyword evidence="6 8" id="KW-1133">Transmembrane helix</keyword>
<dbReference type="NCBIfam" id="TIGR00912">
    <property type="entry name" value="2A0309"/>
    <property type="match status" value="1"/>
</dbReference>
<evidence type="ECO:0000256" key="8">
    <source>
        <dbReference type="SAM" id="Phobius"/>
    </source>
</evidence>
<evidence type="ECO:0000256" key="6">
    <source>
        <dbReference type="ARBA" id="ARBA00022989"/>
    </source>
</evidence>
<feature type="transmembrane region" description="Helical" evidence="8">
    <location>
        <begin position="183"/>
        <end position="202"/>
    </location>
</feature>
<keyword evidence="4" id="KW-0309">Germination</keyword>
<reference evidence="9 10" key="1">
    <citation type="submission" date="2022-12" db="EMBL/GenBank/DDBJ databases">
        <title>Draft genome sequence of Paenibacillus sp. dW9.</title>
        <authorList>
            <person name="Choi E.-W."/>
            <person name="Kim D.-U."/>
        </authorList>
    </citation>
    <scope>NUCLEOTIDE SEQUENCE [LARGE SCALE GENOMIC DNA]</scope>
    <source>
        <strain evidence="10">dW9</strain>
    </source>
</reference>
<comment type="caution">
    <text evidence="9">The sequence shown here is derived from an EMBL/GenBank/DDBJ whole genome shotgun (WGS) entry which is preliminary data.</text>
</comment>
<dbReference type="Gene3D" id="1.20.1740.10">
    <property type="entry name" value="Amino acid/polyamine transporter I"/>
    <property type="match status" value="1"/>
</dbReference>
<comment type="similarity">
    <text evidence="2">Belongs to the amino acid-polyamine-organocation (APC) superfamily. Spore germination protein (SGP) (TC 2.A.3.9) family.</text>
</comment>
<dbReference type="PANTHER" id="PTHR34975">
    <property type="entry name" value="SPORE GERMINATION PROTEIN A2"/>
    <property type="match status" value="1"/>
</dbReference>
<evidence type="ECO:0000313" key="10">
    <source>
        <dbReference type="Proteomes" id="UP001527882"/>
    </source>
</evidence>
<feature type="transmembrane region" description="Helical" evidence="8">
    <location>
        <begin position="143"/>
        <end position="163"/>
    </location>
</feature>
<evidence type="ECO:0000256" key="2">
    <source>
        <dbReference type="ARBA" id="ARBA00007998"/>
    </source>
</evidence>
<evidence type="ECO:0000256" key="1">
    <source>
        <dbReference type="ARBA" id="ARBA00004141"/>
    </source>
</evidence>
<evidence type="ECO:0000256" key="3">
    <source>
        <dbReference type="ARBA" id="ARBA00022448"/>
    </source>
</evidence>
<feature type="transmembrane region" description="Helical" evidence="8">
    <location>
        <begin position="12"/>
        <end position="33"/>
    </location>
</feature>
<feature type="transmembrane region" description="Helical" evidence="8">
    <location>
        <begin position="117"/>
        <end position="136"/>
    </location>
</feature>
<name>A0ABT4Q7L0_9BACL</name>
<evidence type="ECO:0000256" key="4">
    <source>
        <dbReference type="ARBA" id="ARBA00022544"/>
    </source>
</evidence>
<feature type="transmembrane region" description="Helical" evidence="8">
    <location>
        <begin position="301"/>
        <end position="318"/>
    </location>
</feature>
<feature type="transmembrane region" description="Helical" evidence="8">
    <location>
        <begin position="214"/>
        <end position="237"/>
    </location>
</feature>
<protein>
    <submittedName>
        <fullName evidence="9">Endospore germination permease</fullName>
    </submittedName>
</protein>
<dbReference type="RefSeq" id="WP_269881326.1">
    <property type="nucleotide sequence ID" value="NZ_JAQAGZ010000006.1"/>
</dbReference>
<feature type="transmembrane region" description="Helical" evidence="8">
    <location>
        <begin position="39"/>
        <end position="59"/>
    </location>
</feature>
<proteinExistence type="inferred from homology"/>
<accession>A0ABT4Q7L0</accession>
<feature type="transmembrane region" description="Helical" evidence="8">
    <location>
        <begin position="79"/>
        <end position="97"/>
    </location>
</feature>
<dbReference type="Pfam" id="PF03845">
    <property type="entry name" value="Spore_permease"/>
    <property type="match status" value="1"/>
</dbReference>
<feature type="transmembrane region" description="Helical" evidence="8">
    <location>
        <begin position="267"/>
        <end position="289"/>
    </location>
</feature>
<dbReference type="EMBL" id="JAQAGZ010000006">
    <property type="protein sequence ID" value="MCZ8512865.1"/>
    <property type="molecule type" value="Genomic_DNA"/>
</dbReference>
<keyword evidence="7 8" id="KW-0472">Membrane</keyword>
<gene>
    <name evidence="9" type="ORF">O9H85_10640</name>
</gene>
<evidence type="ECO:0000256" key="7">
    <source>
        <dbReference type="ARBA" id="ARBA00023136"/>
    </source>
</evidence>